<dbReference type="InterPro" id="IPR056944">
    <property type="entry name" value="Tubby_C-like"/>
</dbReference>
<organism evidence="2 3">
    <name type="scientific">Halalkalibacter suaedae</name>
    <dbReference type="NCBI Taxonomy" id="2822140"/>
    <lineage>
        <taxon>Bacteria</taxon>
        <taxon>Bacillati</taxon>
        <taxon>Bacillota</taxon>
        <taxon>Bacilli</taxon>
        <taxon>Bacillales</taxon>
        <taxon>Bacillaceae</taxon>
        <taxon>Halalkalibacter</taxon>
    </lineage>
</organism>
<comment type="caution">
    <text evidence="2">The sequence shown here is derived from an EMBL/GenBank/DDBJ whole genome shotgun (WGS) entry which is preliminary data.</text>
</comment>
<dbReference type="AlphaFoldDB" id="A0A941AR83"/>
<proteinExistence type="predicted"/>
<evidence type="ECO:0000313" key="2">
    <source>
        <dbReference type="EMBL" id="MBP3953651.1"/>
    </source>
</evidence>
<gene>
    <name evidence="2" type="ORF">J7W16_21555</name>
</gene>
<evidence type="ECO:0000313" key="3">
    <source>
        <dbReference type="Proteomes" id="UP000678228"/>
    </source>
</evidence>
<dbReference type="EMBL" id="JAGKSQ010000021">
    <property type="protein sequence ID" value="MBP3953651.1"/>
    <property type="molecule type" value="Genomic_DNA"/>
</dbReference>
<name>A0A941AR83_9BACI</name>
<protein>
    <recommendedName>
        <fullName evidence="1">Tubby C-terminal domain-containing protein</fullName>
    </recommendedName>
</protein>
<accession>A0A941AR83</accession>
<reference evidence="2" key="1">
    <citation type="submission" date="2021-03" db="EMBL/GenBank/DDBJ databases">
        <title>Bacillus suaedae sp. nov., isolated from Suaeda aralocaspica.</title>
        <authorList>
            <person name="Lei R.F.R."/>
        </authorList>
    </citation>
    <scope>NUCLEOTIDE SEQUENCE</scope>
    <source>
        <strain evidence="2">YZJH907-2</strain>
    </source>
</reference>
<dbReference type="Pfam" id="PF23728">
    <property type="entry name" value="Tubby_C_like"/>
    <property type="match status" value="1"/>
</dbReference>
<dbReference type="Proteomes" id="UP000678228">
    <property type="component" value="Unassembled WGS sequence"/>
</dbReference>
<evidence type="ECO:0000259" key="1">
    <source>
        <dbReference type="Pfam" id="PF23728"/>
    </source>
</evidence>
<keyword evidence="3" id="KW-1185">Reference proteome</keyword>
<feature type="domain" description="Tubby C-terminal" evidence="1">
    <location>
        <begin position="3"/>
        <end position="74"/>
    </location>
</feature>
<sequence length="77" mass="8788">MQYTYPTTLLGSSTKPLEISIGVTKLGAIKAYYKNIFVRIIDSIGSSPPVFIRYRIYDKDGVERIHAKHSWAIKNQK</sequence>